<dbReference type="PANTHER" id="PTHR35010">
    <property type="entry name" value="BLL4672 PROTEIN-RELATED"/>
    <property type="match status" value="1"/>
</dbReference>
<dbReference type="InterPro" id="IPR001387">
    <property type="entry name" value="Cro/C1-type_HTH"/>
</dbReference>
<dbReference type="GO" id="GO:0003677">
    <property type="term" value="F:DNA binding"/>
    <property type="evidence" value="ECO:0007669"/>
    <property type="project" value="InterPro"/>
</dbReference>
<dbReference type="InterPro" id="IPR041413">
    <property type="entry name" value="MLTR_LBD"/>
</dbReference>
<evidence type="ECO:0000313" key="3">
    <source>
        <dbReference type="EMBL" id="TQR85312.1"/>
    </source>
</evidence>
<dbReference type="Gene3D" id="3.30.450.180">
    <property type="match status" value="1"/>
</dbReference>
<protein>
    <submittedName>
        <fullName evidence="3">Helix-turn-helix domain-containing protein</fullName>
    </submittedName>
</protein>
<dbReference type="SUPFAM" id="SSF47413">
    <property type="entry name" value="lambda repressor-like DNA-binding domains"/>
    <property type="match status" value="1"/>
</dbReference>
<feature type="domain" description="HTH cro/C1-type" evidence="2">
    <location>
        <begin position="4"/>
        <end position="76"/>
    </location>
</feature>
<name>A0A544VZA0_9MYCO</name>
<keyword evidence="4" id="KW-1185">Reference proteome</keyword>
<reference evidence="3 4" key="1">
    <citation type="submission" date="2018-10" db="EMBL/GenBank/DDBJ databases">
        <title>Draft genome of Mycobacterium hodleri strain B.</title>
        <authorList>
            <person name="Amande T.J."/>
            <person name="Mcgenity T.J."/>
        </authorList>
    </citation>
    <scope>NUCLEOTIDE SEQUENCE [LARGE SCALE GENOMIC DNA]</scope>
    <source>
        <strain evidence="3 4">B</strain>
    </source>
</reference>
<dbReference type="EMBL" id="VIFX01000022">
    <property type="protein sequence ID" value="TQR85312.1"/>
    <property type="molecule type" value="Genomic_DNA"/>
</dbReference>
<dbReference type="InterPro" id="IPR010982">
    <property type="entry name" value="Lambda_DNA-bd_dom_sf"/>
</dbReference>
<organism evidence="3 4">
    <name type="scientific">Mycolicibacterium hodleri</name>
    <dbReference type="NCBI Taxonomy" id="49897"/>
    <lineage>
        <taxon>Bacteria</taxon>
        <taxon>Bacillati</taxon>
        <taxon>Actinomycetota</taxon>
        <taxon>Actinomycetes</taxon>
        <taxon>Mycobacteriales</taxon>
        <taxon>Mycobacteriaceae</taxon>
        <taxon>Mycolicibacterium</taxon>
    </lineage>
</organism>
<dbReference type="Pfam" id="PF17765">
    <property type="entry name" value="MLTR_LBD"/>
    <property type="match status" value="1"/>
</dbReference>
<gene>
    <name evidence="3" type="ORF">D8S82_17920</name>
</gene>
<sequence>MGAFLRSRREQMPRAAHNLPPLPRGRVSGLRREEVSYLCGVSVTWYTWLEQGRAITPSRQVLDAVAQTLRLSGAEHEYLLGLAGYAAPKPSVPIAVTPAPPHIQRLLDELGDRPAYALSADWSIAGWNAAYAALYPNVARTEPGQRNLLWLVFTDPAVRDLLDDWEVTSQRFLAEFRAETASRLADSHIQDLVTRLREASAEFRAGWDGHPVAGFVSRERTFHHPTVGTLHLEHHQLRASDHPDLQLVIYTPLDDTTRTRLAQA</sequence>
<dbReference type="Gene3D" id="1.10.260.40">
    <property type="entry name" value="lambda repressor-like DNA-binding domains"/>
    <property type="match status" value="1"/>
</dbReference>
<proteinExistence type="predicted"/>
<evidence type="ECO:0000256" key="1">
    <source>
        <dbReference type="SAM" id="MobiDB-lite"/>
    </source>
</evidence>
<evidence type="ECO:0000259" key="2">
    <source>
        <dbReference type="SMART" id="SM00530"/>
    </source>
</evidence>
<comment type="caution">
    <text evidence="3">The sequence shown here is derived from an EMBL/GenBank/DDBJ whole genome shotgun (WGS) entry which is preliminary data.</text>
</comment>
<accession>A0A544VZA0</accession>
<dbReference type="Proteomes" id="UP000315759">
    <property type="component" value="Unassembled WGS sequence"/>
</dbReference>
<dbReference type="CDD" id="cd00093">
    <property type="entry name" value="HTH_XRE"/>
    <property type="match status" value="1"/>
</dbReference>
<evidence type="ECO:0000313" key="4">
    <source>
        <dbReference type="Proteomes" id="UP000315759"/>
    </source>
</evidence>
<dbReference type="SMART" id="SM00530">
    <property type="entry name" value="HTH_XRE"/>
    <property type="match status" value="1"/>
</dbReference>
<dbReference type="AlphaFoldDB" id="A0A544VZA0"/>
<feature type="region of interest" description="Disordered" evidence="1">
    <location>
        <begin position="1"/>
        <end position="20"/>
    </location>
</feature>
<dbReference type="PANTHER" id="PTHR35010:SF2">
    <property type="entry name" value="BLL4672 PROTEIN"/>
    <property type="match status" value="1"/>
</dbReference>
<dbReference type="Pfam" id="PF13560">
    <property type="entry name" value="HTH_31"/>
    <property type="match status" value="1"/>
</dbReference>